<dbReference type="RefSeq" id="WP_219749273.1">
    <property type="nucleotide sequence ID" value="NZ_JAHXZN010000005.1"/>
</dbReference>
<comment type="caution">
    <text evidence="1">The sequence shown here is derived from an EMBL/GenBank/DDBJ whole genome shotgun (WGS) entry which is preliminary data.</text>
</comment>
<gene>
    <name evidence="1" type="ORF">KZ820_14205</name>
</gene>
<organism evidence="1 2">
    <name type="scientific">Sphingomonas citri</name>
    <dbReference type="NCBI Taxonomy" id="2862499"/>
    <lineage>
        <taxon>Bacteria</taxon>
        <taxon>Pseudomonadati</taxon>
        <taxon>Pseudomonadota</taxon>
        <taxon>Alphaproteobacteria</taxon>
        <taxon>Sphingomonadales</taxon>
        <taxon>Sphingomonadaceae</taxon>
        <taxon>Sphingomonas</taxon>
    </lineage>
</organism>
<dbReference type="Proteomes" id="UP000759103">
    <property type="component" value="Unassembled WGS sequence"/>
</dbReference>
<evidence type="ECO:0000313" key="1">
    <source>
        <dbReference type="EMBL" id="MBW6531891.1"/>
    </source>
</evidence>
<reference evidence="1 2" key="1">
    <citation type="submission" date="2021-07" db="EMBL/GenBank/DDBJ databases">
        <title>Sphingomonas sp.</title>
        <authorList>
            <person name="Feng G."/>
            <person name="Li J."/>
            <person name="Pan M."/>
        </authorList>
    </citation>
    <scope>NUCLEOTIDE SEQUENCE [LARGE SCALE GENOMIC DNA]</scope>
    <source>
        <strain evidence="1 2">RRHST34</strain>
    </source>
</reference>
<accession>A0ABS7BQN2</accession>
<name>A0ABS7BQN2_9SPHN</name>
<keyword evidence="2" id="KW-1185">Reference proteome</keyword>
<sequence>MTTAAKAAYPRRSMIERAIAAAKASGIKVGGFEVDPDGTIRILSERNSAGGEDAYARWKAKERAQG</sequence>
<proteinExistence type="predicted"/>
<protein>
    <submittedName>
        <fullName evidence="1">Uncharacterized protein</fullName>
    </submittedName>
</protein>
<evidence type="ECO:0000313" key="2">
    <source>
        <dbReference type="Proteomes" id="UP000759103"/>
    </source>
</evidence>
<dbReference type="EMBL" id="JAHXZN010000005">
    <property type="protein sequence ID" value="MBW6531891.1"/>
    <property type="molecule type" value="Genomic_DNA"/>
</dbReference>